<dbReference type="Proteomes" id="UP000192284">
    <property type="component" value="Unassembled WGS sequence"/>
</dbReference>
<reference evidence="1 2" key="1">
    <citation type="submission" date="2017-02" db="EMBL/GenBank/DDBJ databases">
        <title>The new phylogeny of genus Mycobacterium.</title>
        <authorList>
            <person name="Tortoli E."/>
            <person name="Trovato A."/>
            <person name="Cirillo D.M."/>
        </authorList>
    </citation>
    <scope>NUCLEOTIDE SEQUENCE [LARGE SCALE GENOMIC DNA]</scope>
    <source>
        <strain evidence="1 2">DSM 45057</strain>
    </source>
</reference>
<dbReference type="AlphaFoldDB" id="A0A1W9YR20"/>
<gene>
    <name evidence="1" type="ORF">BST12_29855</name>
</gene>
<sequence>RDTNPRFDCAPVALSVYTRRGNRESTAKATHSKRAWAWAFRGEGRRGAIPIPDSTVHLWL</sequence>
<dbReference type="EMBL" id="MVHE01000370">
    <property type="protein sequence ID" value="ORA02518.1"/>
    <property type="molecule type" value="Genomic_DNA"/>
</dbReference>
<evidence type="ECO:0000313" key="1">
    <source>
        <dbReference type="EMBL" id="ORA02518.1"/>
    </source>
</evidence>
<comment type="caution">
    <text evidence="1">The sequence shown here is derived from an EMBL/GenBank/DDBJ whole genome shotgun (WGS) entry which is preliminary data.</text>
</comment>
<keyword evidence="2" id="KW-1185">Reference proteome</keyword>
<protein>
    <submittedName>
        <fullName evidence="1">Uncharacterized protein</fullName>
    </submittedName>
</protein>
<evidence type="ECO:0000313" key="2">
    <source>
        <dbReference type="Proteomes" id="UP000192284"/>
    </source>
</evidence>
<organism evidence="1 2">
    <name type="scientific">Mycobacterium angelicum</name>
    <dbReference type="NCBI Taxonomy" id="470074"/>
    <lineage>
        <taxon>Bacteria</taxon>
        <taxon>Bacillati</taxon>
        <taxon>Actinomycetota</taxon>
        <taxon>Actinomycetes</taxon>
        <taxon>Mycobacteriales</taxon>
        <taxon>Mycobacteriaceae</taxon>
        <taxon>Mycobacterium</taxon>
    </lineage>
</organism>
<accession>A0A1W9YR20</accession>
<proteinExistence type="predicted"/>
<feature type="non-terminal residue" evidence="1">
    <location>
        <position position="1"/>
    </location>
</feature>
<name>A0A1W9YR20_MYCAN</name>